<dbReference type="EC" id="3.4.24.-" evidence="10"/>
<keyword evidence="1" id="KW-0031">Aminopeptidase</keyword>
<dbReference type="Proteomes" id="UP000317835">
    <property type="component" value="Chromosome"/>
</dbReference>
<dbReference type="EMBL" id="CP036426">
    <property type="protein sequence ID" value="QDV33410.1"/>
    <property type="molecule type" value="Genomic_DNA"/>
</dbReference>
<evidence type="ECO:0000256" key="1">
    <source>
        <dbReference type="ARBA" id="ARBA00022438"/>
    </source>
</evidence>
<evidence type="ECO:0000256" key="4">
    <source>
        <dbReference type="ARBA" id="ARBA00022729"/>
    </source>
</evidence>
<dbReference type="Gene3D" id="3.50.30.30">
    <property type="match status" value="1"/>
</dbReference>
<evidence type="ECO:0000256" key="2">
    <source>
        <dbReference type="ARBA" id="ARBA00022670"/>
    </source>
</evidence>
<feature type="domain" description="Peptidase M28" evidence="9">
    <location>
        <begin position="311"/>
        <end position="506"/>
    </location>
</feature>
<dbReference type="GO" id="GO:0008235">
    <property type="term" value="F:metalloexopeptidase activity"/>
    <property type="evidence" value="ECO:0007669"/>
    <property type="project" value="InterPro"/>
</dbReference>
<dbReference type="SUPFAM" id="SSF52025">
    <property type="entry name" value="PA domain"/>
    <property type="match status" value="1"/>
</dbReference>
<evidence type="ECO:0000256" key="8">
    <source>
        <dbReference type="SAM" id="SignalP"/>
    </source>
</evidence>
<dbReference type="GO" id="GO:0046872">
    <property type="term" value="F:metal ion binding"/>
    <property type="evidence" value="ECO:0007669"/>
    <property type="project" value="UniProtKB-KW"/>
</dbReference>
<keyword evidence="4 8" id="KW-0732">Signal</keyword>
<protein>
    <submittedName>
        <fullName evidence="10">Leupeptin-inactivating enzyme 1</fullName>
        <ecNumber evidence="10">3.4.24.-</ecNumber>
    </submittedName>
</protein>
<dbReference type="PANTHER" id="PTHR12147:SF56">
    <property type="entry name" value="AMINOPEPTIDASE YDR415C-RELATED"/>
    <property type="match status" value="1"/>
</dbReference>
<feature type="chain" id="PRO_5021842477" evidence="8">
    <location>
        <begin position="25"/>
        <end position="543"/>
    </location>
</feature>
<evidence type="ECO:0000256" key="6">
    <source>
        <dbReference type="ARBA" id="ARBA00022833"/>
    </source>
</evidence>
<evidence type="ECO:0000313" key="10">
    <source>
        <dbReference type="EMBL" id="QDV33410.1"/>
    </source>
</evidence>
<dbReference type="InterPro" id="IPR007484">
    <property type="entry name" value="Peptidase_M28"/>
</dbReference>
<keyword evidence="3" id="KW-0479">Metal-binding</keyword>
<evidence type="ECO:0000256" key="3">
    <source>
        <dbReference type="ARBA" id="ARBA00022723"/>
    </source>
</evidence>
<dbReference type="AlphaFoldDB" id="A0A518GXU2"/>
<keyword evidence="6" id="KW-0862">Zinc</keyword>
<organism evidence="10 11">
    <name type="scientific">Tautonia plasticadhaerens</name>
    <dbReference type="NCBI Taxonomy" id="2527974"/>
    <lineage>
        <taxon>Bacteria</taxon>
        <taxon>Pseudomonadati</taxon>
        <taxon>Planctomycetota</taxon>
        <taxon>Planctomycetia</taxon>
        <taxon>Isosphaerales</taxon>
        <taxon>Isosphaeraceae</taxon>
        <taxon>Tautonia</taxon>
    </lineage>
</organism>
<feature type="signal peptide" evidence="8">
    <location>
        <begin position="1"/>
        <end position="24"/>
    </location>
</feature>
<proteinExistence type="predicted"/>
<dbReference type="SUPFAM" id="SSF53187">
    <property type="entry name" value="Zn-dependent exopeptidases"/>
    <property type="match status" value="1"/>
</dbReference>
<feature type="compositionally biased region" description="Acidic residues" evidence="7">
    <location>
        <begin position="527"/>
        <end position="543"/>
    </location>
</feature>
<dbReference type="Gene3D" id="3.40.630.10">
    <property type="entry name" value="Zn peptidases"/>
    <property type="match status" value="1"/>
</dbReference>
<feature type="region of interest" description="Disordered" evidence="7">
    <location>
        <begin position="188"/>
        <end position="208"/>
    </location>
</feature>
<dbReference type="InterPro" id="IPR046450">
    <property type="entry name" value="PA_dom_sf"/>
</dbReference>
<accession>A0A518GXU2</accession>
<feature type="region of interest" description="Disordered" evidence="7">
    <location>
        <begin position="512"/>
        <end position="543"/>
    </location>
</feature>
<keyword evidence="11" id="KW-1185">Reference proteome</keyword>
<evidence type="ECO:0000256" key="5">
    <source>
        <dbReference type="ARBA" id="ARBA00022801"/>
    </source>
</evidence>
<dbReference type="GO" id="GO:0006508">
    <property type="term" value="P:proteolysis"/>
    <property type="evidence" value="ECO:0007669"/>
    <property type="project" value="UniProtKB-KW"/>
</dbReference>
<gene>
    <name evidence="10" type="primary">lieA</name>
    <name evidence="10" type="ORF">ElP_12810</name>
</gene>
<dbReference type="KEGG" id="tpla:ElP_12810"/>
<evidence type="ECO:0000256" key="7">
    <source>
        <dbReference type="SAM" id="MobiDB-lite"/>
    </source>
</evidence>
<dbReference type="GO" id="GO:0004177">
    <property type="term" value="F:aminopeptidase activity"/>
    <property type="evidence" value="ECO:0007669"/>
    <property type="project" value="UniProtKB-KW"/>
</dbReference>
<sequence length="543" mass="58376" precursor="true">MRTPHLSRAASALSATLVAIPALAGGPPGEPVAPVGTAPAAGTITEPELFGHISFLASDLMRGRDTASPEIKIASEYLATRLLMFGAEPSGDVEDGEPTYFAHFPLEFTTPELEGTELTLSFEHDGVVREVSGKVAEDFLLVPRSIAAGEIEAPVVFAGFGRTGEGDEPNDFDAVDVEDRIVIVLDGASGADEPEEGRGRRGSTGGSFSKLQAARDRGALALLVVHPFGEEADRPYAESNPFALRMFGRRSMTLGSSPDSSTPLLFVEDALRDAIDEAAGLSEAPSEPRELEGARARFAFAANVERIDDRNVIGIFPGADEDLRDEVIIFSAHYDHVGVVGDEIHNGSDDNASGTSALLEIAQAFGEGPRPRRSVAFLWVSGEEKGLLGSRWWSEHMTLPEGYEVVADINMDMVSRNDPDRVSITPSPDHPDYSTIIPAAVEALEAEGMQPDYDADQFYARTDSYNFARMGIPIVFFFSGLHDDYHRPGDDVEKADVGKAARIARSAYRLGWALGQQDDRPSKIESGDPEPDAEDDADPDQGD</sequence>
<dbReference type="PANTHER" id="PTHR12147">
    <property type="entry name" value="METALLOPEPTIDASE M28 FAMILY MEMBER"/>
    <property type="match status" value="1"/>
</dbReference>
<evidence type="ECO:0000259" key="9">
    <source>
        <dbReference type="Pfam" id="PF04389"/>
    </source>
</evidence>
<dbReference type="RefSeq" id="WP_197446752.1">
    <property type="nucleotide sequence ID" value="NZ_CP036426.1"/>
</dbReference>
<name>A0A518GXU2_9BACT</name>
<keyword evidence="2" id="KW-0645">Protease</keyword>
<evidence type="ECO:0000313" key="11">
    <source>
        <dbReference type="Proteomes" id="UP000317835"/>
    </source>
</evidence>
<feature type="compositionally biased region" description="Basic and acidic residues" evidence="7">
    <location>
        <begin position="517"/>
        <end position="526"/>
    </location>
</feature>
<reference evidence="10 11" key="1">
    <citation type="submission" date="2019-02" db="EMBL/GenBank/DDBJ databases">
        <title>Deep-cultivation of Planctomycetes and their phenomic and genomic characterization uncovers novel biology.</title>
        <authorList>
            <person name="Wiegand S."/>
            <person name="Jogler M."/>
            <person name="Boedeker C."/>
            <person name="Pinto D."/>
            <person name="Vollmers J."/>
            <person name="Rivas-Marin E."/>
            <person name="Kohn T."/>
            <person name="Peeters S.H."/>
            <person name="Heuer A."/>
            <person name="Rast P."/>
            <person name="Oberbeckmann S."/>
            <person name="Bunk B."/>
            <person name="Jeske O."/>
            <person name="Meyerdierks A."/>
            <person name="Storesund J.E."/>
            <person name="Kallscheuer N."/>
            <person name="Luecker S."/>
            <person name="Lage O.M."/>
            <person name="Pohl T."/>
            <person name="Merkel B.J."/>
            <person name="Hornburger P."/>
            <person name="Mueller R.-W."/>
            <person name="Bruemmer F."/>
            <person name="Labrenz M."/>
            <person name="Spormann A.M."/>
            <person name="Op den Camp H."/>
            <person name="Overmann J."/>
            <person name="Amann R."/>
            <person name="Jetten M.S.M."/>
            <person name="Mascher T."/>
            <person name="Medema M.H."/>
            <person name="Devos D.P."/>
            <person name="Kaster A.-K."/>
            <person name="Ovreas L."/>
            <person name="Rohde M."/>
            <person name="Galperin M.Y."/>
            <person name="Jogler C."/>
        </authorList>
    </citation>
    <scope>NUCLEOTIDE SEQUENCE [LARGE SCALE GENOMIC DNA]</scope>
    <source>
        <strain evidence="10 11">ElP</strain>
    </source>
</reference>
<keyword evidence="5 10" id="KW-0378">Hydrolase</keyword>
<dbReference type="Pfam" id="PF04389">
    <property type="entry name" value="Peptidase_M28"/>
    <property type="match status" value="1"/>
</dbReference>
<dbReference type="InterPro" id="IPR045175">
    <property type="entry name" value="M28_fam"/>
</dbReference>